<dbReference type="Proteomes" id="UP000015104">
    <property type="component" value="Unassembled WGS sequence"/>
</dbReference>
<keyword evidence="2" id="KW-1185">Reference proteome</keyword>
<sequence length="102" mass="11827">MDVTRWISNPFYKLNKWIILYLTIVIHGYHSSGIFQVEVVEFEHKYLYSSADDTKLVYNLCLKESNTLVYGPPCTYGIVTSQPSPPSAPVSLRLPFTFRWMC</sequence>
<protein>
    <submittedName>
        <fullName evidence="1">Uncharacterized protein</fullName>
    </submittedName>
</protein>
<name>T1K5M4_TETUR</name>
<reference evidence="1" key="2">
    <citation type="submission" date="2015-06" db="UniProtKB">
        <authorList>
            <consortium name="EnsemblMetazoa"/>
        </authorList>
    </citation>
    <scope>IDENTIFICATION</scope>
</reference>
<dbReference type="HOGENOM" id="CLU_2280931_0_0_1"/>
<proteinExistence type="predicted"/>
<organism evidence="1 2">
    <name type="scientific">Tetranychus urticae</name>
    <name type="common">Two-spotted spider mite</name>
    <dbReference type="NCBI Taxonomy" id="32264"/>
    <lineage>
        <taxon>Eukaryota</taxon>
        <taxon>Metazoa</taxon>
        <taxon>Ecdysozoa</taxon>
        <taxon>Arthropoda</taxon>
        <taxon>Chelicerata</taxon>
        <taxon>Arachnida</taxon>
        <taxon>Acari</taxon>
        <taxon>Acariformes</taxon>
        <taxon>Trombidiformes</taxon>
        <taxon>Prostigmata</taxon>
        <taxon>Eleutherengona</taxon>
        <taxon>Raphignathae</taxon>
        <taxon>Tetranychoidea</taxon>
        <taxon>Tetranychidae</taxon>
        <taxon>Tetranychus</taxon>
    </lineage>
</organism>
<dbReference type="EMBL" id="CAEY01001590">
    <property type="status" value="NOT_ANNOTATED_CDS"/>
    <property type="molecule type" value="Genomic_DNA"/>
</dbReference>
<evidence type="ECO:0000313" key="2">
    <source>
        <dbReference type="Proteomes" id="UP000015104"/>
    </source>
</evidence>
<reference evidence="2" key="1">
    <citation type="submission" date="2011-08" db="EMBL/GenBank/DDBJ databases">
        <authorList>
            <person name="Rombauts S."/>
        </authorList>
    </citation>
    <scope>NUCLEOTIDE SEQUENCE</scope>
    <source>
        <strain evidence="2">London</strain>
    </source>
</reference>
<evidence type="ECO:0000313" key="1">
    <source>
        <dbReference type="EnsemblMetazoa" id="tetur05g06800.1"/>
    </source>
</evidence>
<accession>T1K5M4</accession>
<dbReference type="AlphaFoldDB" id="T1K5M4"/>
<dbReference type="EnsemblMetazoa" id="tetur05g06800.1">
    <property type="protein sequence ID" value="tetur05g06800.1"/>
    <property type="gene ID" value="tetur05g06800"/>
</dbReference>